<dbReference type="EMBL" id="MU863914">
    <property type="protein sequence ID" value="KAK4200816.1"/>
    <property type="molecule type" value="Genomic_DNA"/>
</dbReference>
<organism evidence="2 3">
    <name type="scientific">Triangularia verruculosa</name>
    <dbReference type="NCBI Taxonomy" id="2587418"/>
    <lineage>
        <taxon>Eukaryota</taxon>
        <taxon>Fungi</taxon>
        <taxon>Dikarya</taxon>
        <taxon>Ascomycota</taxon>
        <taxon>Pezizomycotina</taxon>
        <taxon>Sordariomycetes</taxon>
        <taxon>Sordariomycetidae</taxon>
        <taxon>Sordariales</taxon>
        <taxon>Podosporaceae</taxon>
        <taxon>Triangularia</taxon>
    </lineage>
</organism>
<evidence type="ECO:0000313" key="2">
    <source>
        <dbReference type="EMBL" id="KAK4200816.1"/>
    </source>
</evidence>
<dbReference type="Proteomes" id="UP001303160">
    <property type="component" value="Unassembled WGS sequence"/>
</dbReference>
<gene>
    <name evidence="2" type="ORF">QBC40DRAFT_173064</name>
</gene>
<evidence type="ECO:0000256" key="1">
    <source>
        <dbReference type="SAM" id="Phobius"/>
    </source>
</evidence>
<comment type="caution">
    <text evidence="2">The sequence shown here is derived from an EMBL/GenBank/DDBJ whole genome shotgun (WGS) entry which is preliminary data.</text>
</comment>
<reference evidence="2" key="2">
    <citation type="submission" date="2023-05" db="EMBL/GenBank/DDBJ databases">
        <authorList>
            <consortium name="Lawrence Berkeley National Laboratory"/>
            <person name="Steindorff A."/>
            <person name="Hensen N."/>
            <person name="Bonometti L."/>
            <person name="Westerberg I."/>
            <person name="Brannstrom I.O."/>
            <person name="Guillou S."/>
            <person name="Cros-Aarteil S."/>
            <person name="Calhoun S."/>
            <person name="Haridas S."/>
            <person name="Kuo A."/>
            <person name="Mondo S."/>
            <person name="Pangilinan J."/>
            <person name="Riley R."/>
            <person name="Labutti K."/>
            <person name="Andreopoulos B."/>
            <person name="Lipzen A."/>
            <person name="Chen C."/>
            <person name="Yanf M."/>
            <person name="Daum C."/>
            <person name="Ng V."/>
            <person name="Clum A."/>
            <person name="Ohm R."/>
            <person name="Martin F."/>
            <person name="Silar P."/>
            <person name="Natvig D."/>
            <person name="Lalanne C."/>
            <person name="Gautier V."/>
            <person name="Ament-Velasquez S.L."/>
            <person name="Kruys A."/>
            <person name="Hutchinson M.I."/>
            <person name="Powell A.J."/>
            <person name="Barry K."/>
            <person name="Miller A.N."/>
            <person name="Grigoriev I.V."/>
            <person name="Debuchy R."/>
            <person name="Gladieux P."/>
            <person name="Thoren M.H."/>
            <person name="Johannesson H."/>
        </authorList>
    </citation>
    <scope>NUCLEOTIDE SEQUENCE</scope>
    <source>
        <strain evidence="2">CBS 315.58</strain>
    </source>
</reference>
<evidence type="ECO:0000313" key="3">
    <source>
        <dbReference type="Proteomes" id="UP001303160"/>
    </source>
</evidence>
<accession>A0AAN6XIB7</accession>
<keyword evidence="1" id="KW-0812">Transmembrane</keyword>
<name>A0AAN6XIB7_9PEZI</name>
<proteinExistence type="predicted"/>
<feature type="transmembrane region" description="Helical" evidence="1">
    <location>
        <begin position="111"/>
        <end position="135"/>
    </location>
</feature>
<keyword evidence="3" id="KW-1185">Reference proteome</keyword>
<keyword evidence="1" id="KW-1133">Transmembrane helix</keyword>
<reference evidence="2" key="1">
    <citation type="journal article" date="2023" name="Mol. Phylogenet. Evol.">
        <title>Genome-scale phylogeny and comparative genomics of the fungal order Sordariales.</title>
        <authorList>
            <person name="Hensen N."/>
            <person name="Bonometti L."/>
            <person name="Westerberg I."/>
            <person name="Brannstrom I.O."/>
            <person name="Guillou S."/>
            <person name="Cros-Aarteil S."/>
            <person name="Calhoun S."/>
            <person name="Haridas S."/>
            <person name="Kuo A."/>
            <person name="Mondo S."/>
            <person name="Pangilinan J."/>
            <person name="Riley R."/>
            <person name="LaButti K."/>
            <person name="Andreopoulos B."/>
            <person name="Lipzen A."/>
            <person name="Chen C."/>
            <person name="Yan M."/>
            <person name="Daum C."/>
            <person name="Ng V."/>
            <person name="Clum A."/>
            <person name="Steindorff A."/>
            <person name="Ohm R.A."/>
            <person name="Martin F."/>
            <person name="Silar P."/>
            <person name="Natvig D.O."/>
            <person name="Lalanne C."/>
            <person name="Gautier V."/>
            <person name="Ament-Velasquez S.L."/>
            <person name="Kruys A."/>
            <person name="Hutchinson M.I."/>
            <person name="Powell A.J."/>
            <person name="Barry K."/>
            <person name="Miller A.N."/>
            <person name="Grigoriev I.V."/>
            <person name="Debuchy R."/>
            <person name="Gladieux P."/>
            <person name="Hiltunen Thoren M."/>
            <person name="Johannesson H."/>
        </authorList>
    </citation>
    <scope>NUCLEOTIDE SEQUENCE</scope>
    <source>
        <strain evidence="2">CBS 315.58</strain>
    </source>
</reference>
<sequence length="227" mass="25648">MSNSSDKAPDYRGLPSPCWQVCNKAYQQARLFDTYPEYCKPESAYQSSFSNCQVCCSTNQTNDIHQAAANINATLVSIFGEFTNRCNDFNSTSKSNATNTEQPEANSGFTLAHIIGTVLTVMGGILLIACIVTAYRNRSRDKVERARLLQQTVEEEKRRVIKSHDLESQPPLTNVDKFPTTETEVSPMMREIDGNPRIEMEVEERTCELDLDGGYREMDVQLRIRRA</sequence>
<protein>
    <submittedName>
        <fullName evidence="2">Uncharacterized protein</fullName>
    </submittedName>
</protein>
<keyword evidence="1" id="KW-0472">Membrane</keyword>
<dbReference type="AlphaFoldDB" id="A0AAN6XIB7"/>